<dbReference type="HOGENOM" id="CLU_013442_2_0_12"/>
<name>F5YNL6_TREPZ</name>
<dbReference type="PANTHER" id="PTHR30185:SF18">
    <property type="entry name" value="TRANSCRIPTIONAL REGULATOR MTLR"/>
    <property type="match status" value="1"/>
</dbReference>
<dbReference type="InterPro" id="IPR013196">
    <property type="entry name" value="HTH_11"/>
</dbReference>
<dbReference type="Pfam" id="PF08279">
    <property type="entry name" value="HTH_11"/>
    <property type="match status" value="1"/>
</dbReference>
<proteinExistence type="predicted"/>
<protein>
    <submittedName>
        <fullName evidence="7">HTH domain protein</fullName>
    </submittedName>
</protein>
<feature type="domain" description="PRD" evidence="6">
    <location>
        <begin position="294"/>
        <end position="401"/>
    </location>
</feature>
<evidence type="ECO:0000313" key="7">
    <source>
        <dbReference type="EMBL" id="AEF85123.1"/>
    </source>
</evidence>
<dbReference type="InterPro" id="IPR036095">
    <property type="entry name" value="PTS_EIIB-like_sf"/>
</dbReference>
<dbReference type="InterPro" id="IPR016152">
    <property type="entry name" value="PTrfase/Anion_transptr"/>
</dbReference>
<dbReference type="Pfam" id="PF00874">
    <property type="entry name" value="PRD"/>
    <property type="match status" value="1"/>
</dbReference>
<dbReference type="GO" id="GO:0009401">
    <property type="term" value="P:phosphoenolpyruvate-dependent sugar phosphotransferase system"/>
    <property type="evidence" value="ECO:0007669"/>
    <property type="project" value="InterPro"/>
</dbReference>
<evidence type="ECO:0000313" key="8">
    <source>
        <dbReference type="Proteomes" id="UP000009223"/>
    </source>
</evidence>
<evidence type="ECO:0000256" key="2">
    <source>
        <dbReference type="ARBA" id="ARBA00022737"/>
    </source>
</evidence>
<dbReference type="GO" id="GO:0006355">
    <property type="term" value="P:regulation of DNA-templated transcription"/>
    <property type="evidence" value="ECO:0007669"/>
    <property type="project" value="InterPro"/>
</dbReference>
<dbReference type="InterPro" id="IPR036390">
    <property type="entry name" value="WH_DNA-bd_sf"/>
</dbReference>
<dbReference type="RefSeq" id="WP_015707288.1">
    <property type="nucleotide sequence ID" value="NC_015578.1"/>
</dbReference>
<dbReference type="InterPro" id="IPR050661">
    <property type="entry name" value="BglG_antiterminators"/>
</dbReference>
<dbReference type="InterPro" id="IPR013011">
    <property type="entry name" value="PTS_EIIB_2"/>
</dbReference>
<keyword evidence="8" id="KW-1185">Reference proteome</keyword>
<dbReference type="InterPro" id="IPR011608">
    <property type="entry name" value="PRD"/>
</dbReference>
<reference evidence="7 8" key="2">
    <citation type="journal article" date="2011" name="ISME J.">
        <title>RNA-seq reveals cooperative metabolic interactions between two termite-gut spirochete species in co-culture.</title>
        <authorList>
            <person name="Rosenthal A.Z."/>
            <person name="Matson E.G."/>
            <person name="Eldar A."/>
            <person name="Leadbetter J.R."/>
        </authorList>
    </citation>
    <scope>NUCLEOTIDE SEQUENCE [LARGE SCALE GENOMIC DNA]</scope>
    <source>
        <strain evidence="8">ATCC BAA-887 / DSM 12427 / ZAS-2</strain>
    </source>
</reference>
<dbReference type="OrthoDB" id="9763949at2"/>
<dbReference type="Gene3D" id="3.40.930.10">
    <property type="entry name" value="Mannitol-specific EII, Chain A"/>
    <property type="match status" value="1"/>
</dbReference>
<sequence>MNLSGISARLAHLLELLLAAQEPVKVDFLAEALGTSRRTVFRELETAGPVLNSFQAELVSIPGKGIAFSGTEDARKSIYAALGDYGLQPASKRERLLLLVIEILANSGVIQKLFYYSNILKVSESTVSNDINELEPWFKQHGIHLVRKGGIGIMPEGTEEAIRTALVSRLITDGETGGKSYTASFSFPGDLIEQGVREVMQSNGDKFEWMTAESYSMITVYLMVMVKRIFAEKSLGDENKVLGDYQITLAGIVAGDLSNYFSVSCGNAEIQGLAVQIQACRAKQETPVETGSPERKELIRALTYEMIDRFDSSIAGVLKTNEKLVQLLGKHLGSALTRLQAGLDDPNPLQMELINKYPEVFQKTCRAVTAMEESLGFKVPVNEITYIEIHFLSALAALGEKNIRKRILRAGVICVAGIGTSYMVAAQIRKRFIGDLELDVCGWDDRESWEKDDFIISTIPLENTEKPVVLIQAILQENDYQQIQNTINAYAFVERGMIVQKVDRSLDEQLEKLENILLFTRMLLGSFTVIRINADCSFDYLFRFASDRFAPLARETIYNKLMDREKISSQVIPDLGVILLHTRSDAITIPVFAILKPDGEKFKDEYFRGAKSCVVMLLPEAAPAEMTDLMGGLSSALIDVPAFLDAIHDGNEKVIKALLEAEISDSLLQYSNEKLKK</sequence>
<dbReference type="SUPFAM" id="SSF52794">
    <property type="entry name" value="PTS system IIB component-like"/>
    <property type="match status" value="1"/>
</dbReference>
<evidence type="ECO:0000256" key="4">
    <source>
        <dbReference type="ARBA" id="ARBA00023163"/>
    </source>
</evidence>
<dbReference type="STRING" id="545694.TREPR_2966"/>
<dbReference type="Proteomes" id="UP000009223">
    <property type="component" value="Chromosome"/>
</dbReference>
<gene>
    <name evidence="7" type="ordered locus">TREPR_2966</name>
</gene>
<evidence type="ECO:0000256" key="1">
    <source>
        <dbReference type="ARBA" id="ARBA00022679"/>
    </source>
</evidence>
<dbReference type="CDD" id="cd05568">
    <property type="entry name" value="PTS_IIB_bgl_like"/>
    <property type="match status" value="1"/>
</dbReference>
<reference evidence="8" key="1">
    <citation type="submission" date="2009-12" db="EMBL/GenBank/DDBJ databases">
        <title>Complete sequence of Treponema primitia strain ZAS-2.</title>
        <authorList>
            <person name="Tetu S.G."/>
            <person name="Matson E."/>
            <person name="Ren Q."/>
            <person name="Seshadri R."/>
            <person name="Elbourne L."/>
            <person name="Hassan K.A."/>
            <person name="Durkin A."/>
            <person name="Radune D."/>
            <person name="Mohamoud Y."/>
            <person name="Shay R."/>
            <person name="Jin S."/>
            <person name="Zhang X."/>
            <person name="Lucey K."/>
            <person name="Ballor N.R."/>
            <person name="Ottesen E."/>
            <person name="Rosenthal R."/>
            <person name="Allen A."/>
            <person name="Leadbetter J.R."/>
            <person name="Paulsen I.T."/>
        </authorList>
    </citation>
    <scope>NUCLEOTIDE SEQUENCE [LARGE SCALE GENOMIC DNA]</scope>
    <source>
        <strain evidence="8">ATCC BAA-887 / DSM 12427 / ZAS-2</strain>
    </source>
</reference>
<evidence type="ECO:0000256" key="3">
    <source>
        <dbReference type="ARBA" id="ARBA00023015"/>
    </source>
</evidence>
<keyword evidence="3" id="KW-0805">Transcription regulation</keyword>
<keyword evidence="4" id="KW-0804">Transcription</keyword>
<keyword evidence="2" id="KW-0677">Repeat</keyword>
<keyword evidence="1" id="KW-0808">Transferase</keyword>
<dbReference type="PANTHER" id="PTHR30185">
    <property type="entry name" value="CRYPTIC BETA-GLUCOSIDE BGL OPERON ANTITERMINATOR"/>
    <property type="match status" value="1"/>
</dbReference>
<evidence type="ECO:0000259" key="6">
    <source>
        <dbReference type="PROSITE" id="PS51372"/>
    </source>
</evidence>
<dbReference type="Gene3D" id="3.40.50.2300">
    <property type="match status" value="1"/>
</dbReference>
<dbReference type="SUPFAM" id="SSF63520">
    <property type="entry name" value="PTS-regulatory domain, PRD"/>
    <property type="match status" value="1"/>
</dbReference>
<dbReference type="eggNOG" id="COG3711">
    <property type="taxonomic scope" value="Bacteria"/>
</dbReference>
<evidence type="ECO:0000259" key="5">
    <source>
        <dbReference type="PROSITE" id="PS51099"/>
    </source>
</evidence>
<dbReference type="PROSITE" id="PS51372">
    <property type="entry name" value="PRD_2"/>
    <property type="match status" value="1"/>
</dbReference>
<dbReference type="AlphaFoldDB" id="F5YNL6"/>
<dbReference type="PROSITE" id="PS51099">
    <property type="entry name" value="PTS_EIIB_TYPE_2"/>
    <property type="match status" value="1"/>
</dbReference>
<dbReference type="SUPFAM" id="SSF46785">
    <property type="entry name" value="Winged helix' DNA-binding domain"/>
    <property type="match status" value="1"/>
</dbReference>
<dbReference type="Gene3D" id="1.10.1790.10">
    <property type="entry name" value="PRD domain"/>
    <property type="match status" value="1"/>
</dbReference>
<dbReference type="KEGG" id="tpi:TREPR_2966"/>
<dbReference type="InterPro" id="IPR036388">
    <property type="entry name" value="WH-like_DNA-bd_sf"/>
</dbReference>
<dbReference type="SUPFAM" id="SSF55804">
    <property type="entry name" value="Phoshotransferase/anion transport protein"/>
    <property type="match status" value="1"/>
</dbReference>
<feature type="domain" description="PTS EIIB type-2" evidence="5">
    <location>
        <begin position="408"/>
        <end position="495"/>
    </location>
</feature>
<dbReference type="EMBL" id="CP001843">
    <property type="protein sequence ID" value="AEF85123.1"/>
    <property type="molecule type" value="Genomic_DNA"/>
</dbReference>
<dbReference type="GO" id="GO:0008982">
    <property type="term" value="F:protein-N(PI)-phosphohistidine-sugar phosphotransferase activity"/>
    <property type="evidence" value="ECO:0007669"/>
    <property type="project" value="InterPro"/>
</dbReference>
<accession>F5YNL6</accession>
<dbReference type="Gene3D" id="1.10.10.10">
    <property type="entry name" value="Winged helix-like DNA-binding domain superfamily/Winged helix DNA-binding domain"/>
    <property type="match status" value="1"/>
</dbReference>
<dbReference type="InterPro" id="IPR036634">
    <property type="entry name" value="PRD_sf"/>
</dbReference>
<organism evidence="7 8">
    <name type="scientific">Treponema primitia (strain ATCC BAA-887 / DSM 12427 / ZAS-2)</name>
    <dbReference type="NCBI Taxonomy" id="545694"/>
    <lineage>
        <taxon>Bacteria</taxon>
        <taxon>Pseudomonadati</taxon>
        <taxon>Spirochaetota</taxon>
        <taxon>Spirochaetia</taxon>
        <taxon>Spirochaetales</taxon>
        <taxon>Treponemataceae</taxon>
        <taxon>Treponema</taxon>
    </lineage>
</organism>